<keyword evidence="2" id="KW-1185">Reference proteome</keyword>
<dbReference type="GeneID" id="19949296"/>
<accession>T0RNF1</accession>
<dbReference type="InterPro" id="IPR052050">
    <property type="entry name" value="SecEffector_AnkRepeat"/>
</dbReference>
<evidence type="ECO:0000313" key="1">
    <source>
        <dbReference type="EMBL" id="EQC33888.1"/>
    </source>
</evidence>
<dbReference type="InParanoid" id="T0RNF1"/>
<evidence type="ECO:0000313" key="2">
    <source>
        <dbReference type="Proteomes" id="UP000030762"/>
    </source>
</evidence>
<dbReference type="PANTHER" id="PTHR46586:SF3">
    <property type="entry name" value="ANKYRIN REPEAT-CONTAINING PROTEIN"/>
    <property type="match status" value="1"/>
</dbReference>
<dbReference type="InterPro" id="IPR036770">
    <property type="entry name" value="Ankyrin_rpt-contain_sf"/>
</dbReference>
<proteinExistence type="predicted"/>
<protein>
    <submittedName>
        <fullName evidence="1">Uncharacterized protein</fullName>
    </submittedName>
</protein>
<dbReference type="EMBL" id="JH767157">
    <property type="protein sequence ID" value="EQC33888.1"/>
    <property type="molecule type" value="Genomic_DNA"/>
</dbReference>
<sequence>MSYYTVRNAFKHGHLATAKYLLSRGYECVTAKMHWDPSAFRKPEIVQVLQLFLDIGGSRDAMWMREACATNNVPLARFLHELAGDLCHPLALTEAIAHEAWDVAHYLLAHSTAKVPIDALKEALSSGQFDIATQILRRQPKFSKDVDLLEWSSTNHYTEATRYLLAAGIGNPRECLLKTAGRRQHVTASKLLLPHCMHAVKYLDNISFLLDLLGLSSRRRKTTLQLITPELLDQGRKANQTVQLPPNVAVRASTLQEAGHVVDWSLALVISHLHATDATITTKQLETKAALVEDAELKALLDRLLVSKRKR</sequence>
<gene>
    <name evidence="1" type="ORF">SDRG_08569</name>
</gene>
<dbReference type="Gene3D" id="1.25.40.20">
    <property type="entry name" value="Ankyrin repeat-containing domain"/>
    <property type="match status" value="1"/>
</dbReference>
<dbReference type="VEuPathDB" id="FungiDB:SDRG_08569"/>
<dbReference type="AlphaFoldDB" id="T0RNF1"/>
<organism evidence="1 2">
    <name type="scientific">Saprolegnia diclina (strain VS20)</name>
    <dbReference type="NCBI Taxonomy" id="1156394"/>
    <lineage>
        <taxon>Eukaryota</taxon>
        <taxon>Sar</taxon>
        <taxon>Stramenopiles</taxon>
        <taxon>Oomycota</taxon>
        <taxon>Saprolegniomycetes</taxon>
        <taxon>Saprolegniales</taxon>
        <taxon>Saprolegniaceae</taxon>
        <taxon>Saprolegnia</taxon>
    </lineage>
</organism>
<dbReference type="Proteomes" id="UP000030762">
    <property type="component" value="Unassembled WGS sequence"/>
</dbReference>
<dbReference type="RefSeq" id="XP_008612683.1">
    <property type="nucleotide sequence ID" value="XM_008614461.1"/>
</dbReference>
<name>T0RNF1_SAPDV</name>
<dbReference type="SUPFAM" id="SSF48403">
    <property type="entry name" value="Ankyrin repeat"/>
    <property type="match status" value="1"/>
</dbReference>
<dbReference type="PANTHER" id="PTHR46586">
    <property type="entry name" value="ANKYRIN REPEAT-CONTAINING PROTEIN"/>
    <property type="match status" value="1"/>
</dbReference>
<reference evidence="1 2" key="1">
    <citation type="submission" date="2012-04" db="EMBL/GenBank/DDBJ databases">
        <title>The Genome Sequence of Saprolegnia declina VS20.</title>
        <authorList>
            <consortium name="The Broad Institute Genome Sequencing Platform"/>
            <person name="Russ C."/>
            <person name="Nusbaum C."/>
            <person name="Tyler B."/>
            <person name="van West P."/>
            <person name="Dieguez-Uribeondo J."/>
            <person name="de Bruijn I."/>
            <person name="Tripathy S."/>
            <person name="Jiang R."/>
            <person name="Young S.K."/>
            <person name="Zeng Q."/>
            <person name="Gargeya S."/>
            <person name="Fitzgerald M."/>
            <person name="Haas B."/>
            <person name="Abouelleil A."/>
            <person name="Alvarado L."/>
            <person name="Arachchi H.M."/>
            <person name="Berlin A."/>
            <person name="Chapman S.B."/>
            <person name="Goldberg J."/>
            <person name="Griggs A."/>
            <person name="Gujja S."/>
            <person name="Hansen M."/>
            <person name="Howarth C."/>
            <person name="Imamovic A."/>
            <person name="Larimer J."/>
            <person name="McCowen C."/>
            <person name="Montmayeur A."/>
            <person name="Murphy C."/>
            <person name="Neiman D."/>
            <person name="Pearson M."/>
            <person name="Priest M."/>
            <person name="Roberts A."/>
            <person name="Saif S."/>
            <person name="Shea T."/>
            <person name="Sisk P."/>
            <person name="Sykes S."/>
            <person name="Wortman J."/>
            <person name="Nusbaum C."/>
            <person name="Birren B."/>
        </authorList>
    </citation>
    <scope>NUCLEOTIDE SEQUENCE [LARGE SCALE GENOMIC DNA]</scope>
    <source>
        <strain evidence="1 2">VS20</strain>
    </source>
</reference>